<dbReference type="PANTHER" id="PTHR10024">
    <property type="entry name" value="SYNAPTOTAGMIN"/>
    <property type="match status" value="1"/>
</dbReference>
<dbReference type="GO" id="GO:0048791">
    <property type="term" value="P:calcium ion-regulated exocytosis of neurotransmitter"/>
    <property type="evidence" value="ECO:0007669"/>
    <property type="project" value="TreeGrafter"/>
</dbReference>
<feature type="compositionally biased region" description="Basic and acidic residues" evidence="2">
    <location>
        <begin position="156"/>
        <end position="168"/>
    </location>
</feature>
<gene>
    <name evidence="5" type="ORF">HOLleu_24746</name>
</gene>
<keyword evidence="3" id="KW-1133">Transmembrane helix</keyword>
<dbReference type="FunFam" id="2.60.40.150:FF:000140">
    <property type="entry name" value="synaptotagmin-7 isoform X1"/>
    <property type="match status" value="1"/>
</dbReference>
<dbReference type="PANTHER" id="PTHR10024:SF344">
    <property type="entry name" value="SYNAPTOTAGMIN-7"/>
    <property type="match status" value="1"/>
</dbReference>
<dbReference type="EMBL" id="JAIZAY010000012">
    <property type="protein sequence ID" value="KAJ8031529.1"/>
    <property type="molecule type" value="Genomic_DNA"/>
</dbReference>
<dbReference type="GO" id="GO:0006906">
    <property type="term" value="P:vesicle fusion"/>
    <property type="evidence" value="ECO:0007669"/>
    <property type="project" value="TreeGrafter"/>
</dbReference>
<evidence type="ECO:0000256" key="3">
    <source>
        <dbReference type="SAM" id="Phobius"/>
    </source>
</evidence>
<feature type="domain" description="C2" evidence="4">
    <location>
        <begin position="338"/>
        <end position="471"/>
    </location>
</feature>
<proteinExistence type="predicted"/>
<dbReference type="GO" id="GO:0001786">
    <property type="term" value="F:phosphatidylserine binding"/>
    <property type="evidence" value="ECO:0007669"/>
    <property type="project" value="TreeGrafter"/>
</dbReference>
<dbReference type="GO" id="GO:0070382">
    <property type="term" value="C:exocytic vesicle"/>
    <property type="evidence" value="ECO:0007669"/>
    <property type="project" value="TreeGrafter"/>
</dbReference>
<reference evidence="5" key="1">
    <citation type="submission" date="2021-10" db="EMBL/GenBank/DDBJ databases">
        <title>Tropical sea cucumber genome reveals ecological adaptation and Cuvierian tubules defense mechanism.</title>
        <authorList>
            <person name="Chen T."/>
        </authorList>
    </citation>
    <scope>NUCLEOTIDE SEQUENCE</scope>
    <source>
        <strain evidence="5">Nanhai2018</strain>
        <tissue evidence="5">Muscle</tissue>
    </source>
</reference>
<dbReference type="PROSITE" id="PS50004">
    <property type="entry name" value="C2"/>
    <property type="match status" value="2"/>
</dbReference>
<dbReference type="PRINTS" id="PR00360">
    <property type="entry name" value="C2DOMAIN"/>
</dbReference>
<dbReference type="InterPro" id="IPR001565">
    <property type="entry name" value="Synaptotagmin"/>
</dbReference>
<keyword evidence="6" id="KW-1185">Reference proteome</keyword>
<sequence>MVSADSSDQGARDLGLTYLAVLCAGFTACIVVSISICGFCRRLFQRKRRRSIEKDPADFAEVDKGAKEKKKWSTKPLLSGDQTIRNDDILVTSETALLTPGTDSDNAAGNYNTLSDLKLTPSEDEKPTTTYEKVQPRGPRSMSLQPTSQRAEEDETARPFEQPKRRMTSEAVQPDLFHNSSSMSSLGESLGLLSQASVSAAVPIEENLGRINFTLRYQFTEQTLEVRIIKAQSLPAKDFSGTSDPFVKILLLPDKKTKLETQVKRKNLNPIWNETFLFQDYPYTKVQERILHLQVLDYDRFSRNDPIGEVNLPLADVDLTQETVLWKSLVPSKKSSGKLGSILLSLCCSPASNRVTIIIIKCQNLMAKDISGKSDPYVKIWHTYKGKKIEKVKTSVKYSTLNPVYNESFVFNVQLERLRDTMFVITVMDKDKLSRNDVIGGLILGPRSSPSEQEHWNNMLQKPRQPVAQWHMLKDMS</sequence>
<feature type="domain" description="C2" evidence="4">
    <location>
        <begin position="207"/>
        <end position="327"/>
    </location>
</feature>
<dbReference type="GO" id="GO:0098793">
    <property type="term" value="C:presynapse"/>
    <property type="evidence" value="ECO:0007669"/>
    <property type="project" value="GOC"/>
</dbReference>
<dbReference type="GO" id="GO:0005544">
    <property type="term" value="F:calcium-dependent phospholipid binding"/>
    <property type="evidence" value="ECO:0007669"/>
    <property type="project" value="InterPro"/>
</dbReference>
<dbReference type="GO" id="GO:0000149">
    <property type="term" value="F:SNARE binding"/>
    <property type="evidence" value="ECO:0007669"/>
    <property type="project" value="TreeGrafter"/>
</dbReference>
<feature type="transmembrane region" description="Helical" evidence="3">
    <location>
        <begin position="16"/>
        <end position="40"/>
    </location>
</feature>
<keyword evidence="1" id="KW-0677">Repeat</keyword>
<dbReference type="SMART" id="SM00239">
    <property type="entry name" value="C2"/>
    <property type="match status" value="2"/>
</dbReference>
<feature type="region of interest" description="Disordered" evidence="2">
    <location>
        <begin position="98"/>
        <end position="171"/>
    </location>
</feature>
<evidence type="ECO:0000259" key="4">
    <source>
        <dbReference type="PROSITE" id="PS50004"/>
    </source>
</evidence>
<dbReference type="GO" id="GO:0030276">
    <property type="term" value="F:clathrin binding"/>
    <property type="evidence" value="ECO:0007669"/>
    <property type="project" value="TreeGrafter"/>
</dbReference>
<keyword evidence="3" id="KW-0812">Transmembrane</keyword>
<dbReference type="Gene3D" id="2.60.40.150">
    <property type="entry name" value="C2 domain"/>
    <property type="match status" value="2"/>
</dbReference>
<dbReference type="InterPro" id="IPR037732">
    <property type="entry name" value="C2A_Synaptotagmin-7"/>
</dbReference>
<dbReference type="Pfam" id="PF00168">
    <property type="entry name" value="C2"/>
    <property type="match status" value="2"/>
</dbReference>
<dbReference type="Proteomes" id="UP001152320">
    <property type="component" value="Chromosome 12"/>
</dbReference>
<name>A0A9Q1H2Y7_HOLLE</name>
<dbReference type="AlphaFoldDB" id="A0A9Q1H2Y7"/>
<dbReference type="GO" id="GO:0005886">
    <property type="term" value="C:plasma membrane"/>
    <property type="evidence" value="ECO:0007669"/>
    <property type="project" value="TreeGrafter"/>
</dbReference>
<dbReference type="CDD" id="cd08386">
    <property type="entry name" value="C2A_Synaptotagmin-7"/>
    <property type="match status" value="1"/>
</dbReference>
<dbReference type="GO" id="GO:0005509">
    <property type="term" value="F:calcium ion binding"/>
    <property type="evidence" value="ECO:0007669"/>
    <property type="project" value="TreeGrafter"/>
</dbReference>
<dbReference type="InterPro" id="IPR035892">
    <property type="entry name" value="C2_domain_sf"/>
</dbReference>
<organism evidence="5 6">
    <name type="scientific">Holothuria leucospilota</name>
    <name type="common">Black long sea cucumber</name>
    <name type="synonym">Mertensiothuria leucospilota</name>
    <dbReference type="NCBI Taxonomy" id="206669"/>
    <lineage>
        <taxon>Eukaryota</taxon>
        <taxon>Metazoa</taxon>
        <taxon>Echinodermata</taxon>
        <taxon>Eleutherozoa</taxon>
        <taxon>Echinozoa</taxon>
        <taxon>Holothuroidea</taxon>
        <taxon>Aspidochirotacea</taxon>
        <taxon>Aspidochirotida</taxon>
        <taxon>Holothuriidae</taxon>
        <taxon>Holothuria</taxon>
    </lineage>
</organism>
<dbReference type="SUPFAM" id="SSF49562">
    <property type="entry name" value="C2 domain (Calcium/lipid-binding domain, CaLB)"/>
    <property type="match status" value="2"/>
</dbReference>
<evidence type="ECO:0000256" key="2">
    <source>
        <dbReference type="SAM" id="MobiDB-lite"/>
    </source>
</evidence>
<dbReference type="InterPro" id="IPR000008">
    <property type="entry name" value="C2_dom"/>
</dbReference>
<dbReference type="OrthoDB" id="67700at2759"/>
<protein>
    <submittedName>
        <fullName evidence="5">Synaptotagmin-7</fullName>
    </submittedName>
</protein>
<evidence type="ECO:0000313" key="5">
    <source>
        <dbReference type="EMBL" id="KAJ8031529.1"/>
    </source>
</evidence>
<keyword evidence="3" id="KW-0472">Membrane</keyword>
<dbReference type="PRINTS" id="PR00399">
    <property type="entry name" value="SYNAPTOTAGMN"/>
</dbReference>
<evidence type="ECO:0000256" key="1">
    <source>
        <dbReference type="ARBA" id="ARBA00022737"/>
    </source>
</evidence>
<comment type="caution">
    <text evidence="5">The sequence shown here is derived from an EMBL/GenBank/DDBJ whole genome shotgun (WGS) entry which is preliminary data.</text>
</comment>
<evidence type="ECO:0000313" key="6">
    <source>
        <dbReference type="Proteomes" id="UP001152320"/>
    </source>
</evidence>
<feature type="compositionally biased region" description="Polar residues" evidence="2">
    <location>
        <begin position="98"/>
        <end position="115"/>
    </location>
</feature>
<accession>A0A9Q1H2Y7</accession>
<dbReference type="GO" id="GO:0030424">
    <property type="term" value="C:axon"/>
    <property type="evidence" value="ECO:0007669"/>
    <property type="project" value="TreeGrafter"/>
</dbReference>